<gene>
    <name evidence="3" type="ORF">LDAN0321_LOCUS13481</name>
</gene>
<organism evidence="3">
    <name type="scientific">Leptocylindrus danicus</name>
    <dbReference type="NCBI Taxonomy" id="163516"/>
    <lineage>
        <taxon>Eukaryota</taxon>
        <taxon>Sar</taxon>
        <taxon>Stramenopiles</taxon>
        <taxon>Ochrophyta</taxon>
        <taxon>Bacillariophyta</taxon>
        <taxon>Coscinodiscophyceae</taxon>
        <taxon>Chaetocerotophycidae</taxon>
        <taxon>Leptocylindrales</taxon>
        <taxon>Leptocylindraceae</taxon>
        <taxon>Leptocylindrus</taxon>
    </lineage>
</organism>
<sequence>MKTSILTTAHLLTISLATISSAAAFVTTPSRFGQCKLFSNNSILSSKKDASDTVNVPTFPIGSFVEFQEKKRIHVGTIDAVEHKASGGARYGIIDADGKHYGVAAKAISFNIPCPNTPGQAKKVYDQFVQAQAASQEELEQKLDISPDLLQLAWEEASVDEDHDHVITPNLLVELIHSHTADAIEKYLAWRLLRTDMAHVFFKEIKDHGMVVGFKAKARNAVEAAKQHFCLTHQDDNGICFV</sequence>
<dbReference type="Pfam" id="PF25255">
    <property type="entry name" value="WHD_RNase_II"/>
    <property type="match status" value="1"/>
</dbReference>
<feature type="signal peptide" evidence="1">
    <location>
        <begin position="1"/>
        <end position="24"/>
    </location>
</feature>
<protein>
    <recommendedName>
        <fullName evidence="2">Ribonuclease II winged helix domain-containing protein</fullName>
    </recommendedName>
</protein>
<feature type="domain" description="Ribonuclease II winged helix" evidence="2">
    <location>
        <begin position="141"/>
        <end position="219"/>
    </location>
</feature>
<evidence type="ECO:0000313" key="3">
    <source>
        <dbReference type="EMBL" id="CAD9591252.1"/>
    </source>
</evidence>
<keyword evidence="1" id="KW-0732">Signal</keyword>
<evidence type="ECO:0000256" key="1">
    <source>
        <dbReference type="SAM" id="SignalP"/>
    </source>
</evidence>
<dbReference type="EMBL" id="HBGY01021412">
    <property type="protein sequence ID" value="CAD9591252.1"/>
    <property type="molecule type" value="Transcribed_RNA"/>
</dbReference>
<dbReference type="AlphaFoldDB" id="A0A7S2KZX3"/>
<proteinExistence type="predicted"/>
<accession>A0A7S2KZX3</accession>
<evidence type="ECO:0000259" key="2">
    <source>
        <dbReference type="Pfam" id="PF25255"/>
    </source>
</evidence>
<feature type="chain" id="PRO_5031444334" description="Ribonuclease II winged helix domain-containing protein" evidence="1">
    <location>
        <begin position="25"/>
        <end position="242"/>
    </location>
</feature>
<reference evidence="3" key="1">
    <citation type="submission" date="2021-01" db="EMBL/GenBank/DDBJ databases">
        <authorList>
            <person name="Corre E."/>
            <person name="Pelletier E."/>
            <person name="Niang G."/>
            <person name="Scheremetjew M."/>
            <person name="Finn R."/>
            <person name="Kale V."/>
            <person name="Holt S."/>
            <person name="Cochrane G."/>
            <person name="Meng A."/>
            <person name="Brown T."/>
            <person name="Cohen L."/>
        </authorList>
    </citation>
    <scope>NUCLEOTIDE SEQUENCE</scope>
    <source>
        <strain evidence="3">B650</strain>
    </source>
</reference>
<name>A0A7S2KZX3_9STRA</name>
<dbReference type="InterPro" id="IPR057324">
    <property type="entry name" value="WH_RNase_II"/>
</dbReference>